<dbReference type="PANTHER" id="PTHR34322:SF2">
    <property type="entry name" value="TRANSPOSASE IS200-LIKE DOMAIN-CONTAINING PROTEIN"/>
    <property type="match status" value="1"/>
</dbReference>
<evidence type="ECO:0000313" key="3">
    <source>
        <dbReference type="Proteomes" id="UP000176303"/>
    </source>
</evidence>
<dbReference type="InterPro" id="IPR036515">
    <property type="entry name" value="Transposase_17_sf"/>
</dbReference>
<comment type="caution">
    <text evidence="2">The sequence shown here is derived from an EMBL/GenBank/DDBJ whole genome shotgun (WGS) entry which is preliminary data.</text>
</comment>
<name>A0A1F7U718_9BACT</name>
<dbReference type="Proteomes" id="UP000176303">
    <property type="component" value="Unassembled WGS sequence"/>
</dbReference>
<evidence type="ECO:0000313" key="2">
    <source>
        <dbReference type="EMBL" id="OGL74055.1"/>
    </source>
</evidence>
<feature type="domain" description="Transposase IS200-like" evidence="1">
    <location>
        <begin position="9"/>
        <end position="126"/>
    </location>
</feature>
<dbReference type="PANTHER" id="PTHR34322">
    <property type="entry name" value="TRANSPOSASE, Y1_TNP DOMAIN-CONTAINING"/>
    <property type="match status" value="1"/>
</dbReference>
<dbReference type="EMBL" id="MGDZ01000009">
    <property type="protein sequence ID" value="OGL74055.1"/>
    <property type="molecule type" value="Genomic_DNA"/>
</dbReference>
<dbReference type="AlphaFoldDB" id="A0A1F7U718"/>
<dbReference type="GO" id="GO:0003677">
    <property type="term" value="F:DNA binding"/>
    <property type="evidence" value="ECO:0007669"/>
    <property type="project" value="InterPro"/>
</dbReference>
<proteinExistence type="predicted"/>
<dbReference type="SMART" id="SM01321">
    <property type="entry name" value="Y1_Tnp"/>
    <property type="match status" value="1"/>
</dbReference>
<feature type="non-terminal residue" evidence="2">
    <location>
        <position position="175"/>
    </location>
</feature>
<reference evidence="2 3" key="1">
    <citation type="journal article" date="2016" name="Nat. Commun.">
        <title>Thousands of microbial genomes shed light on interconnected biogeochemical processes in an aquifer system.</title>
        <authorList>
            <person name="Anantharaman K."/>
            <person name="Brown C.T."/>
            <person name="Hug L.A."/>
            <person name="Sharon I."/>
            <person name="Castelle C.J."/>
            <person name="Probst A.J."/>
            <person name="Thomas B.C."/>
            <person name="Singh A."/>
            <person name="Wilkins M.J."/>
            <person name="Karaoz U."/>
            <person name="Brodie E.L."/>
            <person name="Williams K.H."/>
            <person name="Hubbard S.S."/>
            <person name="Banfield J.F."/>
        </authorList>
    </citation>
    <scope>NUCLEOTIDE SEQUENCE [LARGE SCALE GENOMIC DNA]</scope>
</reference>
<dbReference type="SUPFAM" id="SSF143422">
    <property type="entry name" value="Transposase IS200-like"/>
    <property type="match status" value="1"/>
</dbReference>
<dbReference type="InterPro" id="IPR002686">
    <property type="entry name" value="Transposase_17"/>
</dbReference>
<accession>A0A1F7U718</accession>
<dbReference type="Gene3D" id="3.30.70.1290">
    <property type="entry name" value="Transposase IS200-like"/>
    <property type="match status" value="1"/>
</dbReference>
<sequence>MGRVARVDVADQVYHVINRAVGRLQIFTADQEYKLFEDLLLEVQDLTDMRILSHTLMPNHWHLQLYPRQNGDLGTFMHWLTNAHTRRVHSITKTVGTGPLYQGRYKSFLTQSDQHLLAVFKYVERNPVRARLVARVEEWRWGSAWIRQHGTARQKRLLAESPVTLPEEYLAWVNT</sequence>
<evidence type="ECO:0000259" key="1">
    <source>
        <dbReference type="SMART" id="SM01321"/>
    </source>
</evidence>
<protein>
    <recommendedName>
        <fullName evidence="1">Transposase IS200-like domain-containing protein</fullName>
    </recommendedName>
</protein>
<dbReference type="GO" id="GO:0006313">
    <property type="term" value="P:DNA transposition"/>
    <property type="evidence" value="ECO:0007669"/>
    <property type="project" value="InterPro"/>
</dbReference>
<dbReference type="STRING" id="1802391.A3D72_03210"/>
<dbReference type="GO" id="GO:0004803">
    <property type="term" value="F:transposase activity"/>
    <property type="evidence" value="ECO:0007669"/>
    <property type="project" value="InterPro"/>
</dbReference>
<gene>
    <name evidence="2" type="ORF">A3D72_03210</name>
</gene>
<organism evidence="2 3">
    <name type="scientific">Candidatus Uhrbacteria bacterium RIFCSPHIGHO2_02_FULL_57_19</name>
    <dbReference type="NCBI Taxonomy" id="1802391"/>
    <lineage>
        <taxon>Bacteria</taxon>
        <taxon>Candidatus Uhriibacteriota</taxon>
    </lineage>
</organism>
<dbReference type="Pfam" id="PF01797">
    <property type="entry name" value="Y1_Tnp"/>
    <property type="match status" value="1"/>
</dbReference>